<dbReference type="RefSeq" id="WP_165136774.1">
    <property type="nucleotide sequence ID" value="NZ_CP049250.1"/>
</dbReference>
<feature type="region of interest" description="Disordered" evidence="1">
    <location>
        <begin position="1"/>
        <end position="42"/>
    </location>
</feature>
<organism evidence="3 4">
    <name type="scientific">Rhizobium rhizoryzae</name>
    <dbReference type="NCBI Taxonomy" id="451876"/>
    <lineage>
        <taxon>Bacteria</taxon>
        <taxon>Pseudomonadati</taxon>
        <taxon>Pseudomonadota</taxon>
        <taxon>Alphaproteobacteria</taxon>
        <taxon>Hyphomicrobiales</taxon>
        <taxon>Rhizobiaceae</taxon>
        <taxon>Rhizobium/Agrobacterium group</taxon>
        <taxon>Rhizobium</taxon>
    </lineage>
</organism>
<dbReference type="EMBL" id="JACIEC010000001">
    <property type="protein sequence ID" value="MBB4142801.1"/>
    <property type="molecule type" value="Genomic_DNA"/>
</dbReference>
<reference evidence="3 4" key="1">
    <citation type="submission" date="2020-08" db="EMBL/GenBank/DDBJ databases">
        <title>Genomic Encyclopedia of Type Strains, Phase IV (KMG-IV): sequencing the most valuable type-strain genomes for metagenomic binning, comparative biology and taxonomic classification.</title>
        <authorList>
            <person name="Goeker M."/>
        </authorList>
    </citation>
    <scope>NUCLEOTIDE SEQUENCE [LARGE SCALE GENOMIC DNA]</scope>
    <source>
        <strain evidence="3 4">DSM 29514</strain>
    </source>
</reference>
<protein>
    <submittedName>
        <fullName evidence="3">Uncharacterized protein</fullName>
    </submittedName>
</protein>
<evidence type="ECO:0000256" key="2">
    <source>
        <dbReference type="SAM" id="Phobius"/>
    </source>
</evidence>
<keyword evidence="2" id="KW-0812">Transmembrane</keyword>
<feature type="transmembrane region" description="Helical" evidence="2">
    <location>
        <begin position="820"/>
        <end position="853"/>
    </location>
</feature>
<comment type="caution">
    <text evidence="3">The sequence shown here is derived from an EMBL/GenBank/DDBJ whole genome shotgun (WGS) entry which is preliminary data.</text>
</comment>
<keyword evidence="2" id="KW-0472">Membrane</keyword>
<keyword evidence="4" id="KW-1185">Reference proteome</keyword>
<dbReference type="AlphaFoldDB" id="A0A7W6LEA2"/>
<name>A0A7W6LEA2_9HYPH</name>
<dbReference type="Proteomes" id="UP000519897">
    <property type="component" value="Unassembled WGS sequence"/>
</dbReference>
<keyword evidence="2" id="KW-1133">Transmembrane helix</keyword>
<evidence type="ECO:0000313" key="4">
    <source>
        <dbReference type="Proteomes" id="UP000519897"/>
    </source>
</evidence>
<proteinExistence type="predicted"/>
<evidence type="ECO:0000313" key="3">
    <source>
        <dbReference type="EMBL" id="MBB4142801.1"/>
    </source>
</evidence>
<gene>
    <name evidence="3" type="ORF">GGQ72_001300</name>
</gene>
<sequence length="937" mass="101976">MKRPEGSSRQTSSETKKPEAKKPIKPADLQPDPDQRTVTTVEGRVLGYDEKFNPVTDVSMKRNIPENKLEKQKVDNVEASSSLSKIINTVSGNERLNQEFFNYLDQKYANAQRPPEGMDVYQNPQNYSPEQKLARYVDLVKVKAQFEAYKEARLKPHTGQMRTILNQPEVEKDIQQAMETLMEDPTVAGLLSSEYLQGSREILEGKRFQEDTNKYDQAYTDAVNHLRTDLQDQFKSQIVDGGIFRDGVARGVNERTILINYNTALQSFGSVLGADYIAPFQDTIQKHYTEFYSNKVEPLLPDTAGSLNALILNATSNFNVPEAQRDNVGLVTPTIDGQAYKELGLALKTDGFMQVLGGLKIDPQTQKDMNAAGLDPGIPKDGFTAAFLPTVTNIATQVFGTSAAKKADRESFTSTVLKELRPLMERLDGGVDPITFGGLAERVRLSLRRSGSPMAAYGNEVTTALNGLMRGANLTSNKLLDGMYGAGTGFALKDVQALTMLAVGYEGKGLAETKNPEGVLRDGSGDNSGVAKKVFGTENRMWDSGALQRFGTEGLEYYANKFSGDVRTLLPNSVVHNPLIDATAYGKKAVDEVLQNYALAVGKGLFGNDEAAVKEYATNVVRMTYNLNSALKPGGSLDKTYNLAMELASLERGNFFEGSVSVDDQLKTMAKYSTLFLSATRTIHGGVMGAGSFDPSSLASQILTSAQGMSHVMDFVGSKIKPSIDAKILLNIGEYADAAKQLARTTFVKGSGVLSGLIDVAWLPVDIFTFVRNLKAGNLDTAEKIFNGIIIGTDAGVAVDGAVAIARTVIPATVLQSSRFAFLFTGTGGAIMAGLGAAFNLINAGALIGLAIWQNIKAEKEYNKAGDRLDANLKPLTDNTTSDNLKLYPEAGDPWGGDSMRQRLYQMHLDNMYKHDLTPFDWAAVRDANRKRYEAAA</sequence>
<accession>A0A7W6LEA2</accession>
<evidence type="ECO:0000256" key="1">
    <source>
        <dbReference type="SAM" id="MobiDB-lite"/>
    </source>
</evidence>